<evidence type="ECO:0000259" key="2">
    <source>
        <dbReference type="Pfam" id="PF01979"/>
    </source>
</evidence>
<accession>A0A645B0J2</accession>
<dbReference type="Gene3D" id="3.20.20.140">
    <property type="entry name" value="Metal-dependent hydrolases"/>
    <property type="match status" value="1"/>
</dbReference>
<evidence type="ECO:0000313" key="3">
    <source>
        <dbReference type="EMBL" id="MPM58947.1"/>
    </source>
</evidence>
<dbReference type="PANTHER" id="PTHR11113:SF14">
    <property type="entry name" value="N-ACETYLGLUCOSAMINE-6-PHOSPHATE DEACETYLASE"/>
    <property type="match status" value="1"/>
</dbReference>
<dbReference type="EC" id="3.5.1.-" evidence="3"/>
<keyword evidence="1 3" id="KW-0378">Hydrolase</keyword>
<organism evidence="3">
    <name type="scientific">bioreactor metagenome</name>
    <dbReference type="NCBI Taxonomy" id="1076179"/>
    <lineage>
        <taxon>unclassified sequences</taxon>
        <taxon>metagenomes</taxon>
        <taxon>ecological metagenomes</taxon>
    </lineage>
</organism>
<dbReference type="GO" id="GO:0006046">
    <property type="term" value="P:N-acetylglucosamine catabolic process"/>
    <property type="evidence" value="ECO:0007669"/>
    <property type="project" value="TreeGrafter"/>
</dbReference>
<dbReference type="InterPro" id="IPR032466">
    <property type="entry name" value="Metal_Hydrolase"/>
</dbReference>
<comment type="caution">
    <text evidence="3">The sequence shown here is derived from an EMBL/GenBank/DDBJ whole genome shotgun (WGS) entry which is preliminary data.</text>
</comment>
<dbReference type="InterPro" id="IPR006680">
    <property type="entry name" value="Amidohydro-rel"/>
</dbReference>
<feature type="domain" description="Amidohydrolase-related" evidence="2">
    <location>
        <begin position="89"/>
        <end position="147"/>
    </location>
</feature>
<name>A0A645B0J2_9ZZZZ</name>
<gene>
    <name evidence="3" type="primary">agaA_11</name>
    <name evidence="3" type="ORF">SDC9_105782</name>
</gene>
<proteinExistence type="predicted"/>
<evidence type="ECO:0000256" key="1">
    <source>
        <dbReference type="ARBA" id="ARBA00022801"/>
    </source>
</evidence>
<dbReference type="GO" id="GO:0008448">
    <property type="term" value="F:N-acetylglucosamine-6-phosphate deacetylase activity"/>
    <property type="evidence" value="ECO:0007669"/>
    <property type="project" value="TreeGrafter"/>
</dbReference>
<dbReference type="SUPFAM" id="SSF51338">
    <property type="entry name" value="Composite domain of metallo-dependent hydrolases"/>
    <property type="match status" value="1"/>
</dbReference>
<dbReference type="EMBL" id="VSSQ01017039">
    <property type="protein sequence ID" value="MPM58947.1"/>
    <property type="molecule type" value="Genomic_DNA"/>
</dbReference>
<dbReference type="InterPro" id="IPR011059">
    <property type="entry name" value="Metal-dep_hydrolase_composite"/>
</dbReference>
<sequence>MLDHRIYNEINSDLRHTSADFLELCYRLKGKDKLCIIADGGVMSGMPVGEYNLPERGKYTVGADYLLRDSRGIFDGSTKHILFGMQNWVSVIGIPMEEAVVMAALNPAKVLKIDHQKGSIKEHKDADFTVINENFDVLATYVEGNKVYDRYDGVQYENQEYLNYRCQ</sequence>
<dbReference type="Pfam" id="PF01979">
    <property type="entry name" value="Amidohydro_1"/>
    <property type="match status" value="1"/>
</dbReference>
<dbReference type="Gene3D" id="2.30.40.10">
    <property type="entry name" value="Urease, subunit C, domain 1"/>
    <property type="match status" value="1"/>
</dbReference>
<dbReference type="AlphaFoldDB" id="A0A645B0J2"/>
<reference evidence="3" key="1">
    <citation type="submission" date="2019-08" db="EMBL/GenBank/DDBJ databases">
        <authorList>
            <person name="Kucharzyk K."/>
            <person name="Murdoch R.W."/>
            <person name="Higgins S."/>
            <person name="Loffler F."/>
        </authorList>
    </citation>
    <scope>NUCLEOTIDE SEQUENCE</scope>
</reference>
<dbReference type="PANTHER" id="PTHR11113">
    <property type="entry name" value="N-ACETYLGLUCOSAMINE-6-PHOSPHATE DEACETYLASE"/>
    <property type="match status" value="1"/>
</dbReference>
<dbReference type="SUPFAM" id="SSF51556">
    <property type="entry name" value="Metallo-dependent hydrolases"/>
    <property type="match status" value="1"/>
</dbReference>
<protein>
    <submittedName>
        <fullName evidence="3">N-acetylgalactosamine-6-phosphate deacetylase</fullName>
        <ecNumber evidence="3">3.5.1.-</ecNumber>
    </submittedName>
</protein>